<dbReference type="EMBL" id="PUJX01000009">
    <property type="protein sequence ID" value="TDB52234.1"/>
    <property type="molecule type" value="Genomic_DNA"/>
</dbReference>
<protein>
    <submittedName>
        <fullName evidence="1">Uncharacterized protein</fullName>
    </submittedName>
</protein>
<name>A0A4R4JDT0_PHOLU</name>
<dbReference type="RefSeq" id="WP_132345487.1">
    <property type="nucleotide sequence ID" value="NZ_CAWOLF010000009.1"/>
</dbReference>
<dbReference type="Proteomes" id="UP000295550">
    <property type="component" value="Unassembled WGS sequence"/>
</dbReference>
<proteinExistence type="predicted"/>
<dbReference type="AlphaFoldDB" id="A0A4R4JDT0"/>
<gene>
    <name evidence="1" type="ORF">C5468_10905</name>
</gene>
<reference evidence="1 2" key="1">
    <citation type="journal article" date="2019" name="Int. J. Syst. Evol. Microbiol.">
        <title>Photorhabdus khanii subsp. guanajuatensis subsp. nov., isolated from Heterorhabditis atacamensis, and Photorhabdus luminescens subsp. mexicana subsp. nov., isolated from Heterorhabditis mexicana entomopathogenic nematodes.</title>
        <authorList>
            <person name="Machado R.A.R."/>
            <person name="Bruno P."/>
            <person name="Arce C.C.M."/>
            <person name="Liechti N."/>
            <person name="Kohler A."/>
            <person name="Bernal J."/>
            <person name="Bruggmann R."/>
            <person name="Turlings T.C.J."/>
        </authorList>
    </citation>
    <scope>NUCLEOTIDE SEQUENCE [LARGE SCALE GENOMIC DNA]</scope>
    <source>
        <strain evidence="1 2">MEX47-22</strain>
    </source>
</reference>
<evidence type="ECO:0000313" key="1">
    <source>
        <dbReference type="EMBL" id="TDB52234.1"/>
    </source>
</evidence>
<evidence type="ECO:0000313" key="2">
    <source>
        <dbReference type="Proteomes" id="UP000295550"/>
    </source>
</evidence>
<sequence length="114" mass="12075">MKLTEKPTLITVPFAKDGNYNEIATKSTENSLAKGIATYQSGFPLLTMTAISAGGIPPSGKDMNGILNDITTAIRYSMSGGLYSYDTDFSATIVVILKGLLLPVMMEVKFGGMG</sequence>
<accession>A0A4R4JDT0</accession>
<organism evidence="1 2">
    <name type="scientific">Photorhabdus luminescens subsp. mexicana</name>
    <dbReference type="NCBI Taxonomy" id="2100167"/>
    <lineage>
        <taxon>Bacteria</taxon>
        <taxon>Pseudomonadati</taxon>
        <taxon>Pseudomonadota</taxon>
        <taxon>Gammaproteobacteria</taxon>
        <taxon>Enterobacterales</taxon>
        <taxon>Morganellaceae</taxon>
        <taxon>Photorhabdus</taxon>
    </lineage>
</organism>
<comment type="caution">
    <text evidence="1">The sequence shown here is derived from an EMBL/GenBank/DDBJ whole genome shotgun (WGS) entry which is preliminary data.</text>
</comment>